<protein>
    <submittedName>
        <fullName evidence="1">MmcQ/YjbR family DNA-binding protein</fullName>
    </submittedName>
</protein>
<keyword evidence="1" id="KW-0238">DNA-binding</keyword>
<evidence type="ECO:0000313" key="1">
    <source>
        <dbReference type="EMBL" id="NNM46219.1"/>
    </source>
</evidence>
<dbReference type="Gene3D" id="3.90.1150.30">
    <property type="match status" value="1"/>
</dbReference>
<evidence type="ECO:0000313" key="2">
    <source>
        <dbReference type="Proteomes" id="UP000588586"/>
    </source>
</evidence>
<dbReference type="GO" id="GO:0003677">
    <property type="term" value="F:DNA binding"/>
    <property type="evidence" value="ECO:0007669"/>
    <property type="project" value="UniProtKB-KW"/>
</dbReference>
<keyword evidence="2" id="KW-1185">Reference proteome</keyword>
<reference evidence="1 2" key="1">
    <citation type="submission" date="2020-04" db="EMBL/GenBank/DDBJ databases">
        <title>Knoellia sp. isolate from air conditioner.</title>
        <authorList>
            <person name="Chea S."/>
            <person name="Kim D.-U."/>
        </authorList>
    </citation>
    <scope>NUCLEOTIDE SEQUENCE [LARGE SCALE GENOMIC DNA]</scope>
    <source>
        <strain evidence="1 2">DB2414S</strain>
    </source>
</reference>
<dbReference type="Proteomes" id="UP000588586">
    <property type="component" value="Unassembled WGS sequence"/>
</dbReference>
<comment type="caution">
    <text evidence="1">The sequence shown here is derived from an EMBL/GenBank/DDBJ whole genome shotgun (WGS) entry which is preliminary data.</text>
</comment>
<dbReference type="EMBL" id="JABEPQ010000002">
    <property type="protein sequence ID" value="NNM46219.1"/>
    <property type="molecule type" value="Genomic_DNA"/>
</dbReference>
<dbReference type="Pfam" id="PF04237">
    <property type="entry name" value="YjbR"/>
    <property type="match status" value="1"/>
</dbReference>
<organism evidence="1 2">
    <name type="scientific">Knoellia koreensis</name>
    <dbReference type="NCBI Taxonomy" id="2730921"/>
    <lineage>
        <taxon>Bacteria</taxon>
        <taxon>Bacillati</taxon>
        <taxon>Actinomycetota</taxon>
        <taxon>Actinomycetes</taxon>
        <taxon>Micrococcales</taxon>
        <taxon>Intrasporangiaceae</taxon>
        <taxon>Knoellia</taxon>
    </lineage>
</organism>
<dbReference type="AlphaFoldDB" id="A0A849HGB5"/>
<sequence length="131" mass="14983">MRQREIRPGSPLARVRDLCLAFPQTEQRLSHGEECWFAGGKKLFVMAADHHHDERVAFWAAAPEGVQERLVDDDPDGYFRPPYVGHRGWVGVWLDREVDWDRVDEVVEDAWRLVAPKRLLAAYESSGGVAT</sequence>
<proteinExistence type="predicted"/>
<name>A0A849HGB5_9MICO</name>
<dbReference type="RefSeq" id="WP_171243346.1">
    <property type="nucleotide sequence ID" value="NZ_JABEPQ010000002.1"/>
</dbReference>
<gene>
    <name evidence="1" type="ORF">HJG52_09400</name>
</gene>
<dbReference type="InterPro" id="IPR058532">
    <property type="entry name" value="YjbR/MT2646/Rv2570-like"/>
</dbReference>
<accession>A0A849HGB5</accession>
<dbReference type="InterPro" id="IPR038056">
    <property type="entry name" value="YjbR-like_sf"/>
</dbReference>
<dbReference type="SUPFAM" id="SSF142906">
    <property type="entry name" value="YjbR-like"/>
    <property type="match status" value="1"/>
</dbReference>